<evidence type="ECO:0000313" key="3">
    <source>
        <dbReference type="Proteomes" id="UP001224775"/>
    </source>
</evidence>
<accession>A0AAD8Y8T0</accession>
<name>A0AAD8Y8T0_9STRA</name>
<evidence type="ECO:0000256" key="1">
    <source>
        <dbReference type="SAM" id="MobiDB-lite"/>
    </source>
</evidence>
<protein>
    <submittedName>
        <fullName evidence="2">Uncharacterized protein</fullName>
    </submittedName>
</protein>
<sequence>MTDEEDTPTDEFYCTRAVTGGDNATHQAIYICDTCQLLPPQSNDDDDDGKDIKMNVEPPQPLPSCICQSCAEVCHADHDVYFVGMGPCTCDCPNLVIAENQEEQHCCCCVLEHSSIEEAKKLGFDSSNTEKELKQLNNPLPLKVPPDCTLLAAAAASTKSENGDDNMSDDGGDTTNKLCIECNTSMRGFSFGAYTLPTLTKNVTMCQSLIQQAEALVGESKETFWMPAFDEMDFSEGEQQQKDWCDLEILAREIYQHHVKSYCLNDGVASTSIGGAEWWVQYKPVGNGKAPVDLHYDKDEILAEKFGVGSFPTLSTVTYLTGRDDADDDCDGNENTTDNEPTVVFSHTYDDDEDRPIDMMLLSHAVRGKHIVFDGRLLHGAPSNAAWNPHSKQPSSSSSLRVTFLVNVWLTGKPAGVDILPNTIRSKLIAANDGDSKVRDRDVMLPDFRGRHVSRFSVPKSSDEKIILPFVSAGATWIDERTQQGSDNEVAESGDEDENNEGDDDEEEEGEELVLSLPQFTTPQYINDRPDTALFTFEAGAARLVRGDGQEDDEPELEDEECRWRLLIASNKKQADSGDED</sequence>
<dbReference type="AlphaFoldDB" id="A0AAD8Y8T0"/>
<dbReference type="Proteomes" id="UP001224775">
    <property type="component" value="Unassembled WGS sequence"/>
</dbReference>
<proteinExistence type="predicted"/>
<organism evidence="2 3">
    <name type="scientific">Skeletonema marinoi</name>
    <dbReference type="NCBI Taxonomy" id="267567"/>
    <lineage>
        <taxon>Eukaryota</taxon>
        <taxon>Sar</taxon>
        <taxon>Stramenopiles</taxon>
        <taxon>Ochrophyta</taxon>
        <taxon>Bacillariophyta</taxon>
        <taxon>Coscinodiscophyceae</taxon>
        <taxon>Thalassiosirophycidae</taxon>
        <taxon>Thalassiosirales</taxon>
        <taxon>Skeletonemataceae</taxon>
        <taxon>Skeletonema</taxon>
        <taxon>Skeletonema marinoi-dohrnii complex</taxon>
    </lineage>
</organism>
<dbReference type="CDD" id="cd19671">
    <property type="entry name" value="UBR-box_UBR4_5_6_7"/>
    <property type="match status" value="1"/>
</dbReference>
<keyword evidence="3" id="KW-1185">Reference proteome</keyword>
<comment type="caution">
    <text evidence="2">The sequence shown here is derived from an EMBL/GenBank/DDBJ whole genome shotgun (WGS) entry which is preliminary data.</text>
</comment>
<evidence type="ECO:0000313" key="2">
    <source>
        <dbReference type="EMBL" id="KAK1741067.1"/>
    </source>
</evidence>
<feature type="region of interest" description="Disordered" evidence="1">
    <location>
        <begin position="479"/>
        <end position="512"/>
    </location>
</feature>
<gene>
    <name evidence="2" type="ORF">QTG54_008319</name>
</gene>
<reference evidence="2" key="1">
    <citation type="submission" date="2023-06" db="EMBL/GenBank/DDBJ databases">
        <title>Survivors Of The Sea: Transcriptome response of Skeletonema marinoi to long-term dormancy.</title>
        <authorList>
            <person name="Pinder M.I.M."/>
            <person name="Kourtchenko O."/>
            <person name="Robertson E.K."/>
            <person name="Larsson T."/>
            <person name="Maumus F."/>
            <person name="Osuna-Cruz C.M."/>
            <person name="Vancaester E."/>
            <person name="Stenow R."/>
            <person name="Vandepoele K."/>
            <person name="Ploug H."/>
            <person name="Bruchert V."/>
            <person name="Godhe A."/>
            <person name="Topel M."/>
        </authorList>
    </citation>
    <scope>NUCLEOTIDE SEQUENCE</scope>
    <source>
        <strain evidence="2">R05AC</strain>
    </source>
</reference>
<feature type="compositionally biased region" description="Acidic residues" evidence="1">
    <location>
        <begin position="489"/>
        <end position="512"/>
    </location>
</feature>
<dbReference type="EMBL" id="JATAAI010000014">
    <property type="protein sequence ID" value="KAK1741067.1"/>
    <property type="molecule type" value="Genomic_DNA"/>
</dbReference>